<protein>
    <recommendedName>
        <fullName evidence="2">Chorismate mutase domain-containing protein</fullName>
    </recommendedName>
</protein>
<name>A0A8J4SR53_9STRA</name>
<dbReference type="GO" id="GO:0046417">
    <property type="term" value="P:chorismate metabolic process"/>
    <property type="evidence" value="ECO:0007669"/>
    <property type="project" value="InterPro"/>
</dbReference>
<dbReference type="GO" id="GO:0009073">
    <property type="term" value="P:aromatic amino acid family biosynthetic process"/>
    <property type="evidence" value="ECO:0007669"/>
    <property type="project" value="InterPro"/>
</dbReference>
<dbReference type="SMART" id="SM00830">
    <property type="entry name" value="CM_2"/>
    <property type="match status" value="1"/>
</dbReference>
<dbReference type="NCBIfam" id="NF009239">
    <property type="entry name" value="PRK12595.1"/>
    <property type="match status" value="1"/>
</dbReference>
<dbReference type="Gene3D" id="3.20.20.70">
    <property type="entry name" value="Aldolase class I"/>
    <property type="match status" value="1"/>
</dbReference>
<dbReference type="PANTHER" id="PTHR43018">
    <property type="entry name" value="PHOSPHO-2-DEHYDRO-3-DEOXYHEPTONATE ALDOLASE"/>
    <property type="match status" value="1"/>
</dbReference>
<reference evidence="3" key="1">
    <citation type="journal article" date="2015" name="Genom Data">
        <title>Draft genome sequences of Phytophthora kernoviae and Phytophthora ramorum lineage EU2 from Scotland.</title>
        <authorList>
            <person name="Sambles C."/>
            <person name="Schlenzig A."/>
            <person name="O'Neill P."/>
            <person name="Grant M."/>
            <person name="Studholme D.J."/>
        </authorList>
    </citation>
    <scope>NUCLEOTIDE SEQUENCE</scope>
    <source>
        <strain evidence="3">00238/432</strain>
    </source>
</reference>
<dbReference type="InterPro" id="IPR006268">
    <property type="entry name" value="DAHP_syn_2"/>
</dbReference>
<evidence type="ECO:0000313" key="3">
    <source>
        <dbReference type="EMBL" id="KAF4326314.1"/>
    </source>
</evidence>
<dbReference type="NCBIfam" id="TIGR01361">
    <property type="entry name" value="DAHP_synth_Bsub"/>
    <property type="match status" value="1"/>
</dbReference>
<dbReference type="Gene3D" id="1.20.59.10">
    <property type="entry name" value="Chorismate mutase"/>
    <property type="match status" value="1"/>
</dbReference>
<evidence type="ECO:0000259" key="2">
    <source>
        <dbReference type="PROSITE" id="PS51168"/>
    </source>
</evidence>
<dbReference type="PANTHER" id="PTHR43018:SF1">
    <property type="entry name" value="PROTEIN AROA(G)"/>
    <property type="match status" value="1"/>
</dbReference>
<feature type="domain" description="Chorismate mutase" evidence="2">
    <location>
        <begin position="22"/>
        <end position="112"/>
    </location>
</feature>
<evidence type="ECO:0000313" key="4">
    <source>
        <dbReference type="Proteomes" id="UP000702964"/>
    </source>
</evidence>
<dbReference type="NCBIfam" id="NF006421">
    <property type="entry name" value="PRK08673.1"/>
    <property type="match status" value="1"/>
</dbReference>
<keyword evidence="1" id="KW-0808">Transferase</keyword>
<evidence type="ECO:0000256" key="1">
    <source>
        <dbReference type="ARBA" id="ARBA00022679"/>
    </source>
</evidence>
<dbReference type="GO" id="GO:0004106">
    <property type="term" value="F:chorismate mutase activity"/>
    <property type="evidence" value="ECO:0007669"/>
    <property type="project" value="InterPro"/>
</dbReference>
<dbReference type="InterPro" id="IPR010954">
    <property type="entry name" value="Chorismate_mutase_GmP-bac"/>
</dbReference>
<dbReference type="PROSITE" id="PS51168">
    <property type="entry name" value="CHORISMATE_MUT_2"/>
    <property type="match status" value="1"/>
</dbReference>
<dbReference type="InterPro" id="IPR052899">
    <property type="entry name" value="Class-I_DAHP_synthase"/>
</dbReference>
<reference evidence="3" key="2">
    <citation type="submission" date="2020-02" db="EMBL/GenBank/DDBJ databases">
        <authorList>
            <person name="Studholme D.J."/>
        </authorList>
    </citation>
    <scope>NUCLEOTIDE SEQUENCE</scope>
    <source>
        <strain evidence="3">00238/432</strain>
    </source>
</reference>
<dbReference type="EMBL" id="AOFI03000001">
    <property type="protein sequence ID" value="KAF4326314.1"/>
    <property type="molecule type" value="Genomic_DNA"/>
</dbReference>
<dbReference type="NCBIfam" id="TIGR01801">
    <property type="entry name" value="CM_A"/>
    <property type="match status" value="1"/>
</dbReference>
<comment type="caution">
    <text evidence="3">The sequence shown here is derived from an EMBL/GenBank/DDBJ whole genome shotgun (WGS) entry which is preliminary data.</text>
</comment>
<dbReference type="GO" id="GO:0016832">
    <property type="term" value="F:aldehyde-lyase activity"/>
    <property type="evidence" value="ECO:0007669"/>
    <property type="project" value="InterPro"/>
</dbReference>
<accession>A0A8J4SR53</accession>
<dbReference type="Pfam" id="PF01817">
    <property type="entry name" value="CM_2"/>
    <property type="match status" value="1"/>
</dbReference>
<organism evidence="3 4">
    <name type="scientific">Phytophthora kernoviae 00238/432</name>
    <dbReference type="NCBI Taxonomy" id="1284355"/>
    <lineage>
        <taxon>Eukaryota</taxon>
        <taxon>Sar</taxon>
        <taxon>Stramenopiles</taxon>
        <taxon>Oomycota</taxon>
        <taxon>Peronosporomycetes</taxon>
        <taxon>Peronosporales</taxon>
        <taxon>Peronosporaceae</taxon>
        <taxon>Phytophthora</taxon>
    </lineage>
</organism>
<dbReference type="InterPro" id="IPR006218">
    <property type="entry name" value="DAHP1/KDSA"/>
</dbReference>
<dbReference type="InterPro" id="IPR013785">
    <property type="entry name" value="Aldolase_TIM"/>
</dbReference>
<dbReference type="Pfam" id="PF00793">
    <property type="entry name" value="DAHP_synth_1"/>
    <property type="match status" value="1"/>
</dbReference>
<dbReference type="InterPro" id="IPR002701">
    <property type="entry name" value="CM_II_prokaryot"/>
</dbReference>
<proteinExistence type="predicted"/>
<gene>
    <name evidence="3" type="ORF">G195_000390</name>
</gene>
<dbReference type="AlphaFoldDB" id="A0A8J4SR53"/>
<dbReference type="Proteomes" id="UP000702964">
    <property type="component" value="Unassembled WGS sequence"/>
</dbReference>
<dbReference type="SUPFAM" id="SSF51569">
    <property type="entry name" value="Aldolase"/>
    <property type="match status" value="1"/>
</dbReference>
<dbReference type="InterPro" id="IPR036979">
    <property type="entry name" value="CM_dom_sf"/>
</dbReference>
<sequence length="381" mass="42054">MPPKFTPEPIAEELLLKEWIRMDQSMNLEQLRGRLSEINHNLLHLLSERAQITQEIGQIKEKQGVPKFDPVREKEMLEELTAANPGPFQDDAIKLLFKQIFQASLNLQVDEHKKQLLVSRKNQQEDTVVSIGNVKVGAGKPIMIAGPCSVESYEQVREVAAALKAAGITVMRGGAFKPRTSPYDFQGLGIEGLKILKEVADEFGLKTISEIVHPSHIELAGEYIDVIQIGARNMQNFELLKAAGDVNIPILLKRGLSATIDEFVHAAEYVVSRGNKQVMLIERGIRTYEKATRNTLDISAVPILKQETHLPVLVDVTHSTGRKDILAPCAKAALAAGADGVMVEVHPNPAVALSDSAQQLNIEQFNQFLTSVRQSGLLKDQ</sequence>
<dbReference type="GO" id="GO:0016740">
    <property type="term" value="F:transferase activity"/>
    <property type="evidence" value="ECO:0007669"/>
    <property type="project" value="UniProtKB-KW"/>
</dbReference>